<protein>
    <recommendedName>
        <fullName evidence="9">E3 ubiquitin-protein ligase PEP5</fullName>
        <ecNumber evidence="9">2.3.2.27</ecNumber>
    </recommendedName>
</protein>
<dbReference type="InterPro" id="IPR024763">
    <property type="entry name" value="VPS11_C"/>
</dbReference>
<evidence type="ECO:0000256" key="10">
    <source>
        <dbReference type="PROSITE-ProRule" id="PRU00175"/>
    </source>
</evidence>
<dbReference type="GO" id="GO:0030897">
    <property type="term" value="C:HOPS complex"/>
    <property type="evidence" value="ECO:0007669"/>
    <property type="project" value="UniProtKB-UniRule"/>
</dbReference>
<dbReference type="PANTHER" id="PTHR23323">
    <property type="entry name" value="VACUOLAR PROTEIN SORTING-ASSOCIATED PROTEIN"/>
    <property type="match status" value="1"/>
</dbReference>
<comment type="caution">
    <text evidence="13">The sequence shown here is derived from an EMBL/GenBank/DDBJ whole genome shotgun (WGS) entry which is preliminary data.</text>
</comment>
<dbReference type="InterPro" id="IPR015943">
    <property type="entry name" value="WD40/YVTN_repeat-like_dom_sf"/>
</dbReference>
<evidence type="ECO:0000256" key="2">
    <source>
        <dbReference type="ARBA" id="ARBA00022448"/>
    </source>
</evidence>
<keyword evidence="6 9" id="KW-0653">Protein transport</keyword>
<keyword evidence="3" id="KW-0479">Metal-binding</keyword>
<comment type="similarity">
    <text evidence="1 9">Belongs to the VPS11 family.</text>
</comment>
<evidence type="ECO:0000259" key="12">
    <source>
        <dbReference type="PROSITE" id="PS50089"/>
    </source>
</evidence>
<keyword evidence="14" id="KW-1185">Reference proteome</keyword>
<dbReference type="Pfam" id="PF23356">
    <property type="entry name" value="TPR_PEP5_VPS11"/>
    <property type="match status" value="2"/>
</dbReference>
<keyword evidence="5" id="KW-0862">Zinc</keyword>
<keyword evidence="9" id="KW-0833">Ubl conjugation pathway</keyword>
<dbReference type="Pfam" id="PF23341">
    <property type="entry name" value="PEP5_VPS11_N"/>
    <property type="match status" value="1"/>
</dbReference>
<dbReference type="InterPro" id="IPR057307">
    <property type="entry name" value="PEP5_VPS11_N"/>
</dbReference>
<organism evidence="13 14">
    <name type="scientific">Zymoseptoria brevis</name>
    <dbReference type="NCBI Taxonomy" id="1047168"/>
    <lineage>
        <taxon>Eukaryota</taxon>
        <taxon>Fungi</taxon>
        <taxon>Dikarya</taxon>
        <taxon>Ascomycota</taxon>
        <taxon>Pezizomycotina</taxon>
        <taxon>Dothideomycetes</taxon>
        <taxon>Dothideomycetidae</taxon>
        <taxon>Mycosphaerellales</taxon>
        <taxon>Mycosphaerellaceae</taxon>
        <taxon>Zymoseptoria</taxon>
    </lineage>
</organism>
<dbReference type="EMBL" id="LAFY01000449">
    <property type="protein sequence ID" value="KJX97832.1"/>
    <property type="molecule type" value="Genomic_DNA"/>
</dbReference>
<dbReference type="Proteomes" id="UP000033647">
    <property type="component" value="Unassembled WGS sequence"/>
</dbReference>
<dbReference type="InterPro" id="IPR001841">
    <property type="entry name" value="Znf_RING"/>
</dbReference>
<evidence type="ECO:0000313" key="13">
    <source>
        <dbReference type="EMBL" id="KJX97832.1"/>
    </source>
</evidence>
<comment type="subunit">
    <text evidence="9">Component of the homotypic vacuole fusion and vacuole protein sorting (HOPS) complex. Component of the class C core vacuole/endosome tethering (CORVET) complex.</text>
</comment>
<evidence type="ECO:0000256" key="1">
    <source>
        <dbReference type="ARBA" id="ARBA00007070"/>
    </source>
</evidence>
<dbReference type="GO" id="GO:0006886">
    <property type="term" value="P:intracellular protein transport"/>
    <property type="evidence" value="ECO:0007669"/>
    <property type="project" value="UniProtKB-UniRule"/>
</dbReference>
<evidence type="ECO:0000313" key="14">
    <source>
        <dbReference type="Proteomes" id="UP000033647"/>
    </source>
</evidence>
<comment type="subcellular location">
    <subcellularLocation>
        <location evidence="8">Endomembrane system</location>
        <topology evidence="8">Peripheral membrane protein</topology>
        <orientation evidence="8">Cytoplasmic side</orientation>
    </subcellularLocation>
    <subcellularLocation>
        <location evidence="9">Vacuole membrane</location>
        <topology evidence="9">Peripheral membrane protein</topology>
        <orientation evidence="9">Cytoplasmic side</orientation>
    </subcellularLocation>
</comment>
<dbReference type="GO" id="GO:0033263">
    <property type="term" value="C:CORVET complex"/>
    <property type="evidence" value="ECO:0007669"/>
    <property type="project" value="UniProtKB-UniRule"/>
</dbReference>
<dbReference type="GO" id="GO:0061630">
    <property type="term" value="F:ubiquitin protein ligase activity"/>
    <property type="evidence" value="ECO:0007669"/>
    <property type="project" value="UniProtKB-EC"/>
</dbReference>
<dbReference type="Gene3D" id="1.25.40.10">
    <property type="entry name" value="Tetratricopeptide repeat domain"/>
    <property type="match status" value="1"/>
</dbReference>
<name>A0A0F4GL66_9PEZI</name>
<dbReference type="GO" id="GO:0007033">
    <property type="term" value="P:vacuole organization"/>
    <property type="evidence" value="ECO:0007669"/>
    <property type="project" value="TreeGrafter"/>
</dbReference>
<dbReference type="InterPro" id="IPR036322">
    <property type="entry name" value="WD40_repeat_dom_sf"/>
</dbReference>
<dbReference type="SUPFAM" id="SSF50978">
    <property type="entry name" value="WD40 repeat-like"/>
    <property type="match status" value="1"/>
</dbReference>
<keyword evidence="9" id="KW-0926">Vacuole</keyword>
<evidence type="ECO:0000256" key="8">
    <source>
        <dbReference type="ARBA" id="ARBA00029433"/>
    </source>
</evidence>
<evidence type="ECO:0000256" key="9">
    <source>
        <dbReference type="PIRNR" id="PIRNR007860"/>
    </source>
</evidence>
<dbReference type="EC" id="2.3.2.27" evidence="9"/>
<dbReference type="GO" id="GO:0000329">
    <property type="term" value="C:fungal-type vacuole membrane"/>
    <property type="evidence" value="ECO:0007669"/>
    <property type="project" value="UniProtKB-UniRule"/>
</dbReference>
<dbReference type="STRING" id="1047168.A0A0F4GL66"/>
<dbReference type="PROSITE" id="PS50089">
    <property type="entry name" value="ZF_RING_2"/>
    <property type="match status" value="1"/>
</dbReference>
<sequence>MTMALTSWKAFRFFDVSQVRLADGEGAISLDQANISSIGAGTNHIFVGTPDSYIHLLDQTFKPARSWKAHDAGSLTRAVQIPETPYLLTLAETLSTEPELKVWNLDQSERKTGIPKCLCTLTIQNGRRSFPVTAFAVTSDLAQLAVGFGNGSVTVVRGDMIHDRGTKQRTVFESEEPITGLEFREANTTALYISTTNRILALAISGKSQGTPARSLDENGCAVGCMTLDPQSNEIVVARDDAIYTYGPRGKATSYAYEGSKKLVDVCKDYVLIVAPPSNNLGRATGLKAFAGSRADEIFNTSTFSILNTDLKFIAQSESVSSQINHTFNVWGDIFLLTIDGKLWRYHEKTFQQKLEILYQYNYYVLAINLSQKYKVDPVQQNVIFRRYGDWLYQKGDYDTAMQQYLRAIDNTEPSQIIRKFLDNQRIRNLIEYLEELHEHHKATSDHTTLLLNCYAKLKDVDKLEEFIKQPGELKFDLDTAILMCRQGGYYDQAAFLARRHDEHSLVVDILIEDLKKYAEALAYIVRLEPKEASPNFMKYGTVLLEHCPTEATQLFIDYFTGTFKPKKDAVVIQEVSVTQQQGGFGTMATSAAQNLAALIPLPYMSTSAFQRSPSKDETQDTVSQAQVVESVTEGDFIEYDVPRPRVAFSAFIDHPDAFIIFLEACISNPNVNPSNRADLQTTLFEMYLHKATTTTTSSDEKSTWEKKAKTLIEDREENAPIDPSTILLLSDLEKFRDGTILVSEKQGLRFDVFRSYTSAHDTAGAIKALHKYGPEEPQLYPAALAYFTSSPQILSEAGPGEVAAVLKKIDDDGLMAPLQVIQTLSTNAVATMGLVKSYLTTTVSRERAEIAANRRLISTYRSDTATKLSEIDDLATKPASFSATRCSKCGTTLDLPTVHFLCKHSFHQRCLNVPDHEGVQDRVEIECPICEAGNRIIRQTRRAQEESAGRHELFTESLRGAERDRFGVVGEWFGRGVMSASGVQGVAEY</sequence>
<dbReference type="GO" id="GO:0006904">
    <property type="term" value="P:vesicle docking involved in exocytosis"/>
    <property type="evidence" value="ECO:0007669"/>
    <property type="project" value="TreeGrafter"/>
</dbReference>
<evidence type="ECO:0000256" key="5">
    <source>
        <dbReference type="ARBA" id="ARBA00022833"/>
    </source>
</evidence>
<dbReference type="FunFam" id="1.25.40.10:FF:000440">
    <property type="entry name" value="E3 ubiquitin-protein ligase PEP5"/>
    <property type="match status" value="1"/>
</dbReference>
<dbReference type="CDD" id="cd16688">
    <property type="entry name" value="RING-H2_Vps11"/>
    <property type="match status" value="1"/>
</dbReference>
<dbReference type="InterPro" id="IPR016024">
    <property type="entry name" value="ARM-type_fold"/>
</dbReference>
<dbReference type="OrthoDB" id="26184at2759"/>
<gene>
    <name evidence="13" type="ORF">TI39_contig457g00002</name>
</gene>
<keyword evidence="4 10" id="KW-0863">Zinc-finger</keyword>
<dbReference type="GO" id="GO:0030674">
    <property type="term" value="F:protein-macromolecule adaptor activity"/>
    <property type="evidence" value="ECO:0007669"/>
    <property type="project" value="TreeGrafter"/>
</dbReference>
<feature type="repeat" description="CHCR" evidence="11">
    <location>
        <begin position="405"/>
        <end position="553"/>
    </location>
</feature>
<dbReference type="InterPro" id="IPR000547">
    <property type="entry name" value="Clathrin_H-chain/VPS_repeat"/>
</dbReference>
<dbReference type="InterPro" id="IPR057308">
    <property type="entry name" value="CHCR_PEP5_VPS11"/>
</dbReference>
<reference evidence="13 14" key="1">
    <citation type="submission" date="2015-03" db="EMBL/GenBank/DDBJ databases">
        <title>RNA-seq based gene annotation and comparative genomics of four Zymoseptoria species reveal species-specific pathogenicity related genes and transposable element activity.</title>
        <authorList>
            <person name="Grandaubert J."/>
            <person name="Bhattacharyya A."/>
            <person name="Stukenbrock E.H."/>
        </authorList>
    </citation>
    <scope>NUCLEOTIDE SEQUENCE [LARGE SCALE GENOMIC DNA]</scope>
    <source>
        <strain evidence="13 14">Zb18110</strain>
    </source>
</reference>
<evidence type="ECO:0000256" key="4">
    <source>
        <dbReference type="ARBA" id="ARBA00022771"/>
    </source>
</evidence>
<evidence type="ECO:0000256" key="3">
    <source>
        <dbReference type="ARBA" id="ARBA00022723"/>
    </source>
</evidence>
<keyword evidence="7 9" id="KW-0472">Membrane</keyword>
<evidence type="ECO:0000256" key="6">
    <source>
        <dbReference type="ARBA" id="ARBA00022927"/>
    </source>
</evidence>
<dbReference type="AlphaFoldDB" id="A0A0F4GL66"/>
<keyword evidence="2 9" id="KW-0813">Transport</keyword>
<dbReference type="SUPFAM" id="SSF57850">
    <property type="entry name" value="RING/U-box"/>
    <property type="match status" value="1"/>
</dbReference>
<dbReference type="SUPFAM" id="SSF48371">
    <property type="entry name" value="ARM repeat"/>
    <property type="match status" value="1"/>
</dbReference>
<accession>A0A0F4GL66</accession>
<dbReference type="InterPro" id="IPR013083">
    <property type="entry name" value="Znf_RING/FYVE/PHD"/>
</dbReference>
<evidence type="ECO:0000256" key="11">
    <source>
        <dbReference type="PROSITE-ProRule" id="PRU01006"/>
    </source>
</evidence>
<dbReference type="PROSITE" id="PS50236">
    <property type="entry name" value="CHCR"/>
    <property type="match status" value="1"/>
</dbReference>
<dbReference type="GO" id="GO:0048284">
    <property type="term" value="P:organelle fusion"/>
    <property type="evidence" value="ECO:0007669"/>
    <property type="project" value="TreeGrafter"/>
</dbReference>
<keyword evidence="9" id="KW-0808">Transferase</keyword>
<dbReference type="InterPro" id="IPR011990">
    <property type="entry name" value="TPR-like_helical_dom_sf"/>
</dbReference>
<dbReference type="Pfam" id="PF17122">
    <property type="entry name" value="zf-C3H2C3"/>
    <property type="match status" value="1"/>
</dbReference>
<comment type="catalytic activity">
    <reaction evidence="9">
        <text>S-ubiquitinyl-[E2 ubiquitin-conjugating enzyme]-L-cysteine + [acceptor protein]-L-lysine = [E2 ubiquitin-conjugating enzyme]-L-cysteine + N(6)-ubiquitinyl-[acceptor protein]-L-lysine.</text>
        <dbReference type="EC" id="2.3.2.27"/>
    </reaction>
</comment>
<dbReference type="GO" id="GO:0007032">
    <property type="term" value="P:endosome organization"/>
    <property type="evidence" value="ECO:0007669"/>
    <property type="project" value="TreeGrafter"/>
</dbReference>
<dbReference type="Gene3D" id="3.30.40.10">
    <property type="entry name" value="Zinc/RING finger domain, C3HC4 (zinc finger)"/>
    <property type="match status" value="1"/>
</dbReference>
<feature type="domain" description="RING-type" evidence="12">
    <location>
        <begin position="887"/>
        <end position="932"/>
    </location>
</feature>
<dbReference type="Gene3D" id="2.130.10.10">
    <property type="entry name" value="YVTN repeat-like/Quinoprotein amine dehydrogenase"/>
    <property type="match status" value="1"/>
</dbReference>
<proteinExistence type="inferred from homology"/>
<dbReference type="PIRSF" id="PIRSF007860">
    <property type="entry name" value="VPS11"/>
    <property type="match status" value="1"/>
</dbReference>
<dbReference type="PANTHER" id="PTHR23323:SF24">
    <property type="entry name" value="VACUOLAR PROTEIN SORTING-ASSOCIATED PROTEIN 11 HOMOLOG"/>
    <property type="match status" value="1"/>
</dbReference>
<dbReference type="Pfam" id="PF12451">
    <property type="entry name" value="VPS11_C"/>
    <property type="match status" value="1"/>
</dbReference>
<evidence type="ECO:0000256" key="7">
    <source>
        <dbReference type="ARBA" id="ARBA00023136"/>
    </source>
</evidence>
<dbReference type="GO" id="GO:0008270">
    <property type="term" value="F:zinc ion binding"/>
    <property type="evidence" value="ECO:0007669"/>
    <property type="project" value="UniProtKB-KW"/>
</dbReference>
<dbReference type="InterPro" id="IPR016528">
    <property type="entry name" value="VPS11"/>
</dbReference>